<keyword evidence="3" id="KW-1185">Reference proteome</keyword>
<proteinExistence type="predicted"/>
<dbReference type="PANTHER" id="PTHR31713:SF42">
    <property type="entry name" value="PROTEIN SAR DEFICIENT 1"/>
    <property type="match status" value="1"/>
</dbReference>
<feature type="non-terminal residue" evidence="2">
    <location>
        <position position="1"/>
    </location>
</feature>
<dbReference type="PANTHER" id="PTHR31713">
    <property type="entry name" value="OS02G0177800 PROTEIN"/>
    <property type="match status" value="1"/>
</dbReference>
<protein>
    <recommendedName>
        <fullName evidence="1">Calmodulin binding protein-like N-terminal domain-containing protein</fullName>
    </recommendedName>
</protein>
<dbReference type="AlphaFoldDB" id="A0A1E5W7W8"/>
<evidence type="ECO:0000313" key="2">
    <source>
        <dbReference type="EMBL" id="OEL33328.1"/>
    </source>
</evidence>
<feature type="domain" description="Calmodulin binding protein-like N-terminal" evidence="1">
    <location>
        <begin position="14"/>
        <end position="157"/>
    </location>
</feature>
<dbReference type="GO" id="GO:0005516">
    <property type="term" value="F:calmodulin binding"/>
    <property type="evidence" value="ECO:0007669"/>
    <property type="project" value="InterPro"/>
</dbReference>
<dbReference type="InterPro" id="IPR046831">
    <property type="entry name" value="Calmodulin_bind_N"/>
</dbReference>
<evidence type="ECO:0000313" key="3">
    <source>
        <dbReference type="Proteomes" id="UP000095767"/>
    </source>
</evidence>
<dbReference type="EMBL" id="LWDX02019087">
    <property type="protein sequence ID" value="OEL33328.1"/>
    <property type="molecule type" value="Genomic_DNA"/>
</dbReference>
<dbReference type="InterPro" id="IPR012416">
    <property type="entry name" value="CBP60"/>
</dbReference>
<evidence type="ECO:0000259" key="1">
    <source>
        <dbReference type="Pfam" id="PF07887"/>
    </source>
</evidence>
<dbReference type="GO" id="GO:0080142">
    <property type="term" value="P:regulation of salicylic acid biosynthetic process"/>
    <property type="evidence" value="ECO:0007669"/>
    <property type="project" value="TreeGrafter"/>
</dbReference>
<dbReference type="Pfam" id="PF07887">
    <property type="entry name" value="Calmodulin_bind"/>
    <property type="match status" value="1"/>
</dbReference>
<reference evidence="2 3" key="1">
    <citation type="submission" date="2016-09" db="EMBL/GenBank/DDBJ databases">
        <title>The draft genome of Dichanthelium oligosanthes: A C3 panicoid grass species.</title>
        <authorList>
            <person name="Studer A.J."/>
            <person name="Schnable J.C."/>
            <person name="Brutnell T.P."/>
        </authorList>
    </citation>
    <scope>NUCLEOTIDE SEQUENCE [LARGE SCALE GENOMIC DNA]</scope>
    <source>
        <strain evidence="3">cv. Kellogg 1175</strain>
        <tissue evidence="2">Leaf</tissue>
    </source>
</reference>
<name>A0A1E5W7W8_9POAL</name>
<accession>A0A1E5W7W8</accession>
<dbReference type="Proteomes" id="UP000095767">
    <property type="component" value="Unassembled WGS sequence"/>
</dbReference>
<organism evidence="2 3">
    <name type="scientific">Dichanthelium oligosanthes</name>
    <dbReference type="NCBI Taxonomy" id="888268"/>
    <lineage>
        <taxon>Eukaryota</taxon>
        <taxon>Viridiplantae</taxon>
        <taxon>Streptophyta</taxon>
        <taxon>Embryophyta</taxon>
        <taxon>Tracheophyta</taxon>
        <taxon>Spermatophyta</taxon>
        <taxon>Magnoliopsida</taxon>
        <taxon>Liliopsida</taxon>
        <taxon>Poales</taxon>
        <taxon>Poaceae</taxon>
        <taxon>PACMAD clade</taxon>
        <taxon>Panicoideae</taxon>
        <taxon>Panicodae</taxon>
        <taxon>Paniceae</taxon>
        <taxon>Dichantheliinae</taxon>
        <taxon>Dichanthelium</taxon>
    </lineage>
</organism>
<dbReference type="STRING" id="888268.A0A1E5W7W8"/>
<dbReference type="GO" id="GO:0043565">
    <property type="term" value="F:sequence-specific DNA binding"/>
    <property type="evidence" value="ECO:0007669"/>
    <property type="project" value="TreeGrafter"/>
</dbReference>
<dbReference type="GO" id="GO:0005634">
    <property type="term" value="C:nucleus"/>
    <property type="evidence" value="ECO:0007669"/>
    <property type="project" value="TreeGrafter"/>
</dbReference>
<comment type="caution">
    <text evidence="2">The sequence shown here is derived from an EMBL/GenBank/DDBJ whole genome shotgun (WGS) entry which is preliminary data.</text>
</comment>
<gene>
    <name evidence="2" type="ORF">BAE44_0005653</name>
</gene>
<dbReference type="GO" id="GO:0003700">
    <property type="term" value="F:DNA-binding transcription factor activity"/>
    <property type="evidence" value="ECO:0007669"/>
    <property type="project" value="TreeGrafter"/>
</dbReference>
<sequence>LVRSPTNIEWQPTLKLAWKNRLAVLQPLTGRKIVDISGSPLEIILVLDVDTGLPVALRQALRLELVLLDDEFKNWSHEEFEKNIVKECEGMGPLLRGDVSLTMRDGRAVVRELELGELVFTDNSSPSYVWFRIGARVVPGTFDGARIIEAITEPFIV</sequence>